<reference evidence="1" key="1">
    <citation type="submission" date="2013-08" db="EMBL/GenBank/DDBJ databases">
        <authorList>
            <person name="Mendez C."/>
            <person name="Richter M."/>
            <person name="Ferrer M."/>
            <person name="Sanchez J."/>
        </authorList>
    </citation>
    <scope>NUCLEOTIDE SEQUENCE</scope>
</reference>
<dbReference type="EMBL" id="AUZY01000391">
    <property type="protein sequence ID" value="EQD78828.1"/>
    <property type="molecule type" value="Genomic_DNA"/>
</dbReference>
<evidence type="ECO:0000313" key="1">
    <source>
        <dbReference type="EMBL" id="EQD78828.1"/>
    </source>
</evidence>
<proteinExistence type="predicted"/>
<feature type="non-terminal residue" evidence="1">
    <location>
        <position position="1"/>
    </location>
</feature>
<comment type="caution">
    <text evidence="1">The sequence shown here is derived from an EMBL/GenBank/DDBJ whole genome shotgun (WGS) entry which is preliminary data.</text>
</comment>
<protein>
    <submittedName>
        <fullName evidence="1">Transposase IS4 family protein</fullName>
    </submittedName>
</protein>
<feature type="non-terminal residue" evidence="1">
    <location>
        <position position="234"/>
    </location>
</feature>
<gene>
    <name evidence="1" type="ORF">B1B_00514</name>
</gene>
<reference evidence="1" key="2">
    <citation type="journal article" date="2014" name="ISME J.">
        <title>Microbial stratification in low pH oxic and suboxic macroscopic growths along an acid mine drainage.</title>
        <authorList>
            <person name="Mendez-Garcia C."/>
            <person name="Mesa V."/>
            <person name="Sprenger R.R."/>
            <person name="Richter M."/>
            <person name="Diez M.S."/>
            <person name="Solano J."/>
            <person name="Bargiela R."/>
            <person name="Golyshina O.V."/>
            <person name="Manteca A."/>
            <person name="Ramos J.L."/>
            <person name="Gallego J.R."/>
            <person name="Llorente I."/>
            <person name="Martins Dos Santos V.A."/>
            <person name="Jensen O.N."/>
            <person name="Pelaez A.I."/>
            <person name="Sanchez J."/>
            <person name="Ferrer M."/>
        </authorList>
    </citation>
    <scope>NUCLEOTIDE SEQUENCE</scope>
</reference>
<dbReference type="AlphaFoldDB" id="T1CBV8"/>
<accession>T1CBV8</accession>
<name>T1CBV8_9ZZZZ</name>
<organism evidence="1">
    <name type="scientific">mine drainage metagenome</name>
    <dbReference type="NCBI Taxonomy" id="410659"/>
    <lineage>
        <taxon>unclassified sequences</taxon>
        <taxon>metagenomes</taxon>
        <taxon>ecological metagenomes</taxon>
    </lineage>
</organism>
<sequence>KAFHRLVDRLKRTFPRLKILVVADGLYPNGPIMAHCRRNNWDFMFVLPDASLPSVWHEANGLHRLAPEQTLTATWGDRQQVFWWANDIEYGYGPNERLRLSLHVVVCEERWTTRDREGKETEHHARFAWVSGTPLSAKNVVERCNRAARHRWDIEEHILACKHHGYQGTHAFSLNWNALRAWHYLLLLGRLLNTLACYSTGLWDLVRTRGFRGTLLFLRDTYLNPWLRPERLRA</sequence>